<keyword evidence="3" id="KW-1185">Reference proteome</keyword>
<dbReference type="InterPro" id="IPR046657">
    <property type="entry name" value="DUF6766"/>
</dbReference>
<accession>A0ABT2W247</accession>
<keyword evidence="1" id="KW-0812">Transmembrane</keyword>
<evidence type="ECO:0000313" key="2">
    <source>
        <dbReference type="EMBL" id="MCU7616297.1"/>
    </source>
</evidence>
<dbReference type="Proteomes" id="UP001208649">
    <property type="component" value="Unassembled WGS sequence"/>
</dbReference>
<comment type="caution">
    <text evidence="2">The sequence shown here is derived from an EMBL/GenBank/DDBJ whole genome shotgun (WGS) entry which is preliminary data.</text>
</comment>
<dbReference type="Pfam" id="PF20554">
    <property type="entry name" value="DUF6766"/>
    <property type="match status" value="1"/>
</dbReference>
<dbReference type="EMBL" id="JAOTEM010000001">
    <property type="protein sequence ID" value="MCU7616297.1"/>
    <property type="molecule type" value="Genomic_DNA"/>
</dbReference>
<keyword evidence="1" id="KW-0472">Membrane</keyword>
<dbReference type="RefSeq" id="WP_263001749.1">
    <property type="nucleotide sequence ID" value="NZ_JAOTEM010000001.1"/>
</dbReference>
<sequence length="223" mass="26162">MKSLKSREKNNFFYRNGLSIVVLSLFILFLFFQFITGWHVKNSELAEVKMPPLSLYQYFCSPHFMQATFENWESEFLQMGMYVLLTISLRQKGSAESKSLNEEEDVDQEPTAHKNAPWPVKKGGIVLSIYKHSLSISFLILFLLSFIFHFIGSFNNYNEEQIEKHLQTLKWNDYILDSQFWFESFQNWQSEFLAVASIVLLSIWFREKGSPQSKPVDAAHDDN</sequence>
<gene>
    <name evidence="2" type="ORF">NZ698_03745</name>
</gene>
<reference evidence="3" key="1">
    <citation type="submission" date="2023-07" db="EMBL/GenBank/DDBJ databases">
        <title>Chryseobacterium sp. strain PBS4-4 Genome sequencing and assembly.</title>
        <authorList>
            <person name="Jung Y."/>
        </authorList>
    </citation>
    <scope>NUCLEOTIDE SEQUENCE [LARGE SCALE GENOMIC DNA]</scope>
    <source>
        <strain evidence="3">PBS4-4</strain>
    </source>
</reference>
<proteinExistence type="predicted"/>
<feature type="transmembrane region" description="Helical" evidence="1">
    <location>
        <begin position="129"/>
        <end position="151"/>
    </location>
</feature>
<evidence type="ECO:0000256" key="1">
    <source>
        <dbReference type="SAM" id="Phobius"/>
    </source>
</evidence>
<evidence type="ECO:0008006" key="4">
    <source>
        <dbReference type="Google" id="ProtNLM"/>
    </source>
</evidence>
<organism evidence="2 3">
    <name type="scientific">Chryseobacterium edaphi</name>
    <dbReference type="NCBI Taxonomy" id="2976532"/>
    <lineage>
        <taxon>Bacteria</taxon>
        <taxon>Pseudomonadati</taxon>
        <taxon>Bacteroidota</taxon>
        <taxon>Flavobacteriia</taxon>
        <taxon>Flavobacteriales</taxon>
        <taxon>Weeksellaceae</taxon>
        <taxon>Chryseobacterium group</taxon>
        <taxon>Chryseobacterium</taxon>
    </lineage>
</organism>
<evidence type="ECO:0000313" key="3">
    <source>
        <dbReference type="Proteomes" id="UP001208649"/>
    </source>
</evidence>
<protein>
    <recommendedName>
        <fullName evidence="4">Transmembrane protein</fullName>
    </recommendedName>
</protein>
<feature type="transmembrane region" description="Helical" evidence="1">
    <location>
        <begin position="12"/>
        <end position="35"/>
    </location>
</feature>
<keyword evidence="1" id="KW-1133">Transmembrane helix</keyword>
<name>A0ABT2W247_9FLAO</name>